<dbReference type="InterPro" id="IPR027417">
    <property type="entry name" value="P-loop_NTPase"/>
</dbReference>
<evidence type="ECO:0000259" key="5">
    <source>
        <dbReference type="PROSITE" id="PS51635"/>
    </source>
</evidence>
<dbReference type="GO" id="GO:0016740">
    <property type="term" value="F:transferase activity"/>
    <property type="evidence" value="ECO:0007669"/>
    <property type="project" value="UniProtKB-KW"/>
</dbReference>
<gene>
    <name evidence="6" type="ORF">HOO65_020894</name>
</gene>
<dbReference type="PROSITE" id="PS51635">
    <property type="entry name" value="PNPLA"/>
    <property type="match status" value="1"/>
</dbReference>
<dbReference type="RefSeq" id="XP_070861532.1">
    <property type="nucleotide sequence ID" value="XM_071006497.1"/>
</dbReference>
<reference evidence="6 7" key="1">
    <citation type="submission" date="2020-05" db="EMBL/GenBank/DDBJ databases">
        <title>Ceratocystis lukuohia genome.</title>
        <authorList>
            <person name="Harrington T.C."/>
            <person name="Kim K."/>
            <person name="Mayers C.G."/>
        </authorList>
    </citation>
    <scope>NUCLEOTIDE SEQUENCE [LARGE SCALE GENOMIC DNA]</scope>
    <source>
        <strain evidence="6 7">C4212</strain>
    </source>
</reference>
<keyword evidence="2" id="KW-0442">Lipid degradation</keyword>
<comment type="caution">
    <text evidence="4">Lacks conserved residue(s) required for the propagation of feature annotation.</text>
</comment>
<keyword evidence="6" id="KW-0808">Transferase</keyword>
<dbReference type="Pfam" id="PF00931">
    <property type="entry name" value="NB-ARC"/>
    <property type="match status" value="1"/>
</dbReference>
<evidence type="ECO:0000313" key="7">
    <source>
        <dbReference type="Proteomes" id="UP001610728"/>
    </source>
</evidence>
<keyword evidence="3" id="KW-0443">Lipid metabolism</keyword>
<sequence>MSSPTAATEPCKILSLDGGGIRGLSSLFILEEIMEFIKDSEKLSEIPKPCERFDLIGGTGTGGIIAMMLGRLEMTVDQCIRTYKKLAETAFTPKRLKLILGSSDTLSATNLEDAVKRIIREHCVEPKQSCTKTAVLAMTKDNIETSPTLLTTYDTSSGFSGSKIWEVARATSATATLFKSIKIGRDETEFIDASFGHNNPCESLIVEAEKQFPGRPMIVLSIGTGLGDVVRVGNTKDSVIKAFKEMAVTSKATALRLQDKFDGTTGYYRFDVENGLKDVTLLDWRQASKVSSHTLNYLHENEASLMKFVKAMTEACIPKSLTLEATHQASAKSLQPGNHLSVHYIPYRENIYFVGQEDTLTMLSDKLFNQASFQEVVLVGMGGMGKTQIALKLAHSMKIKKPDYSVFWLTVVDMDIFHDSCKKLAEKLEIEDTKTNDPKMLVKRYLESEQSGKWLLILDNLDSIELFNAAETQNRIAHFFPHNDMGRILITTRSDQVAWSVVQDRADIIKLKEMSSEELTSILKLNMEGLEYESQLDDKALVNDLLEELSYLPLAISQASDYMLIHDVSISDYLGLLRTAESTKLRLLNKTHIDEAHYHHSQGAVTTTWIITFQQIHKVSESAAALLEAISHMSPKSIPQSSFPKFEEPEEIIEAIGILLGYGFLRRQKTPGLFDMHSLVHSITRLWYKKSLETDFF</sequence>
<evidence type="ECO:0000256" key="4">
    <source>
        <dbReference type="PROSITE-ProRule" id="PRU01161"/>
    </source>
</evidence>
<keyword evidence="1 6" id="KW-0378">Hydrolase</keyword>
<feature type="short sequence motif" description="GXGXXG" evidence="4">
    <location>
        <begin position="18"/>
        <end position="23"/>
    </location>
</feature>
<organism evidence="6 7">
    <name type="scientific">Ceratocystis lukuohia</name>
    <dbReference type="NCBI Taxonomy" id="2019550"/>
    <lineage>
        <taxon>Eukaryota</taxon>
        <taxon>Fungi</taxon>
        <taxon>Dikarya</taxon>
        <taxon>Ascomycota</taxon>
        <taxon>Pezizomycotina</taxon>
        <taxon>Sordariomycetes</taxon>
        <taxon>Hypocreomycetidae</taxon>
        <taxon>Microascales</taxon>
        <taxon>Ceratocystidaceae</taxon>
        <taxon>Ceratocystis</taxon>
    </lineage>
</organism>
<accession>A0ABR4MPY2</accession>
<keyword evidence="7" id="KW-1185">Reference proteome</keyword>
<evidence type="ECO:0000256" key="3">
    <source>
        <dbReference type="ARBA" id="ARBA00023098"/>
    </source>
</evidence>
<dbReference type="SUPFAM" id="SSF52151">
    <property type="entry name" value="FabD/lysophospholipase-like"/>
    <property type="match status" value="1"/>
</dbReference>
<dbReference type="GeneID" id="98116527"/>
<dbReference type="Gene3D" id="3.40.1090.10">
    <property type="entry name" value="Cytosolic phospholipase A2 catalytic domain"/>
    <property type="match status" value="1"/>
</dbReference>
<proteinExistence type="predicted"/>
<dbReference type="SUPFAM" id="SSF52540">
    <property type="entry name" value="P-loop containing nucleoside triphosphate hydrolases"/>
    <property type="match status" value="1"/>
</dbReference>
<evidence type="ECO:0000313" key="6">
    <source>
        <dbReference type="EMBL" id="KAL2890352.1"/>
    </source>
</evidence>
<name>A0ABR4MPY2_9PEZI</name>
<dbReference type="InterPro" id="IPR016035">
    <property type="entry name" value="Acyl_Trfase/lysoPLipase"/>
</dbReference>
<dbReference type="Pfam" id="PF01734">
    <property type="entry name" value="Patatin"/>
    <property type="match status" value="1"/>
</dbReference>
<dbReference type="InterPro" id="IPR002182">
    <property type="entry name" value="NB-ARC"/>
</dbReference>
<dbReference type="EMBL" id="JABSNW010000002">
    <property type="protein sequence ID" value="KAL2890352.1"/>
    <property type="molecule type" value="Genomic_DNA"/>
</dbReference>
<evidence type="ECO:0000256" key="2">
    <source>
        <dbReference type="ARBA" id="ARBA00022963"/>
    </source>
</evidence>
<evidence type="ECO:0000256" key="1">
    <source>
        <dbReference type="ARBA" id="ARBA00022801"/>
    </source>
</evidence>
<dbReference type="PANTHER" id="PTHR24185:SF1">
    <property type="entry name" value="CALCIUM-INDEPENDENT PHOSPHOLIPASE A2-GAMMA"/>
    <property type="match status" value="1"/>
</dbReference>
<dbReference type="PANTHER" id="PTHR24185">
    <property type="entry name" value="CALCIUM-INDEPENDENT PHOSPHOLIPASE A2-GAMMA"/>
    <property type="match status" value="1"/>
</dbReference>
<dbReference type="InterPro" id="IPR002641">
    <property type="entry name" value="PNPLA_dom"/>
</dbReference>
<feature type="domain" description="PNPLA" evidence="5">
    <location>
        <begin position="14"/>
        <end position="205"/>
    </location>
</feature>
<dbReference type="Gene3D" id="3.40.50.300">
    <property type="entry name" value="P-loop containing nucleotide triphosphate hydrolases"/>
    <property type="match status" value="1"/>
</dbReference>
<dbReference type="Proteomes" id="UP001610728">
    <property type="component" value="Unassembled WGS sequence"/>
</dbReference>
<comment type="caution">
    <text evidence="6">The sequence shown here is derived from an EMBL/GenBank/DDBJ whole genome shotgun (WGS) entry which is preliminary data.</text>
</comment>
<dbReference type="GO" id="GO:0016787">
    <property type="term" value="F:hydrolase activity"/>
    <property type="evidence" value="ECO:0007669"/>
    <property type="project" value="UniProtKB-KW"/>
</dbReference>
<protein>
    <submittedName>
        <fullName evidence="6">Acyl transferase/acyl hydrolase/lysophospholipase</fullName>
    </submittedName>
</protein>